<keyword evidence="1" id="KW-0378">Hydrolase</keyword>
<keyword evidence="1" id="KW-0121">Carboxypeptidase</keyword>
<evidence type="ECO:0000313" key="2">
    <source>
        <dbReference type="Proteomes" id="UP000662088"/>
    </source>
</evidence>
<reference evidence="1" key="1">
    <citation type="submission" date="2020-08" db="EMBL/GenBank/DDBJ databases">
        <title>Genome public.</title>
        <authorList>
            <person name="Liu C."/>
            <person name="Sun Q."/>
        </authorList>
    </citation>
    <scope>NUCLEOTIDE SEQUENCE</scope>
    <source>
        <strain evidence="1">NSJ-42</strain>
    </source>
</reference>
<name>A0A8I0ACC1_9CLOT</name>
<evidence type="ECO:0000313" key="1">
    <source>
        <dbReference type="EMBL" id="MBC5639423.1"/>
    </source>
</evidence>
<keyword evidence="2" id="KW-1185">Reference proteome</keyword>
<accession>A0A8I0ACC1</accession>
<dbReference type="GO" id="GO:0004180">
    <property type="term" value="F:carboxypeptidase activity"/>
    <property type="evidence" value="ECO:0007669"/>
    <property type="project" value="UniProtKB-KW"/>
</dbReference>
<dbReference type="EMBL" id="JACOOQ010000003">
    <property type="protein sequence ID" value="MBC5639423.1"/>
    <property type="molecule type" value="Genomic_DNA"/>
</dbReference>
<proteinExistence type="predicted"/>
<dbReference type="Proteomes" id="UP000662088">
    <property type="component" value="Unassembled WGS sequence"/>
</dbReference>
<comment type="caution">
    <text evidence="1">The sequence shown here is derived from an EMBL/GenBank/DDBJ whole genome shotgun (WGS) entry which is preliminary data.</text>
</comment>
<sequence>MSGRIGSCTFSTGCNQQINAIARIENEDRSAILGTVVNNSGRAIADAVVVLLKVTDRCSIPTPITHTFTDRYGQFVFGPLCPNTTYMLKIYKDDINVDNINLICNCQVGSCLGNNNCCSNRSREGYRKSEDTIL</sequence>
<organism evidence="1 2">
    <name type="scientific">Clostridium lentum</name>
    <dbReference type="NCBI Taxonomy" id="2763037"/>
    <lineage>
        <taxon>Bacteria</taxon>
        <taxon>Bacillati</taxon>
        <taxon>Bacillota</taxon>
        <taxon>Clostridia</taxon>
        <taxon>Eubacteriales</taxon>
        <taxon>Clostridiaceae</taxon>
        <taxon>Clostridium</taxon>
    </lineage>
</organism>
<dbReference type="InterPro" id="IPR008969">
    <property type="entry name" value="CarboxyPept-like_regulatory"/>
</dbReference>
<dbReference type="SUPFAM" id="SSF49464">
    <property type="entry name" value="Carboxypeptidase regulatory domain-like"/>
    <property type="match status" value="1"/>
</dbReference>
<keyword evidence="1" id="KW-0645">Protease</keyword>
<dbReference type="RefSeq" id="WP_186834696.1">
    <property type="nucleotide sequence ID" value="NZ_JACOOQ010000003.1"/>
</dbReference>
<protein>
    <submittedName>
        <fullName evidence="1">Carboxypeptidase regulatory-like domain-containing protein</fullName>
    </submittedName>
</protein>
<dbReference type="AlphaFoldDB" id="A0A8I0ACC1"/>
<gene>
    <name evidence="1" type="ORF">H8R92_03060</name>
</gene>